<keyword evidence="8" id="KW-1185">Reference proteome</keyword>
<gene>
    <name evidence="7" type="primary">Contig2878.g3084</name>
    <name evidence="7" type="ORF">STYLEM_946</name>
</gene>
<evidence type="ECO:0000256" key="4">
    <source>
        <dbReference type="ARBA" id="ARBA00022827"/>
    </source>
</evidence>
<dbReference type="Gene3D" id="3.30.43.10">
    <property type="entry name" value="Uridine Diphospho-n-acetylenolpyruvylglucosamine Reductase, domain 2"/>
    <property type="match status" value="1"/>
</dbReference>
<dbReference type="PANTHER" id="PTHR43716">
    <property type="entry name" value="D-2-HYDROXYGLUTARATE DEHYDROGENASE, MITOCHONDRIAL"/>
    <property type="match status" value="1"/>
</dbReference>
<keyword evidence="3" id="KW-0285">Flavoprotein</keyword>
<dbReference type="EMBL" id="CCKQ01000900">
    <property type="protein sequence ID" value="CDW71995.1"/>
    <property type="molecule type" value="Genomic_DNA"/>
</dbReference>
<dbReference type="Proteomes" id="UP000039865">
    <property type="component" value="Unassembled WGS sequence"/>
</dbReference>
<evidence type="ECO:0000256" key="2">
    <source>
        <dbReference type="ARBA" id="ARBA00008000"/>
    </source>
</evidence>
<dbReference type="SUPFAM" id="SSF56176">
    <property type="entry name" value="FAD-binding/transporter-associated domain-like"/>
    <property type="match status" value="1"/>
</dbReference>
<dbReference type="OrthoDB" id="5332616at2759"/>
<dbReference type="PROSITE" id="PS51387">
    <property type="entry name" value="FAD_PCMH"/>
    <property type="match status" value="1"/>
</dbReference>
<dbReference type="Gene3D" id="3.30.465.10">
    <property type="match status" value="1"/>
</dbReference>
<evidence type="ECO:0000256" key="1">
    <source>
        <dbReference type="ARBA" id="ARBA00001974"/>
    </source>
</evidence>
<dbReference type="InterPro" id="IPR006094">
    <property type="entry name" value="Oxid_FAD_bind_N"/>
</dbReference>
<dbReference type="InterPro" id="IPR016169">
    <property type="entry name" value="FAD-bd_PCMH_sub2"/>
</dbReference>
<reference evidence="7 8" key="1">
    <citation type="submission" date="2014-06" db="EMBL/GenBank/DDBJ databases">
        <authorList>
            <person name="Swart Estienne"/>
        </authorList>
    </citation>
    <scope>NUCLEOTIDE SEQUENCE [LARGE SCALE GENOMIC DNA]</scope>
    <source>
        <strain evidence="7 8">130c</strain>
    </source>
</reference>
<dbReference type="InterPro" id="IPR036318">
    <property type="entry name" value="FAD-bd_PCMH-like_sf"/>
</dbReference>
<evidence type="ECO:0000256" key="3">
    <source>
        <dbReference type="ARBA" id="ARBA00022630"/>
    </source>
</evidence>
<dbReference type="GO" id="GO:0005739">
    <property type="term" value="C:mitochondrion"/>
    <property type="evidence" value="ECO:0007669"/>
    <property type="project" value="TreeGrafter"/>
</dbReference>
<dbReference type="SUPFAM" id="SSF55103">
    <property type="entry name" value="FAD-linked oxidases, C-terminal domain"/>
    <property type="match status" value="1"/>
</dbReference>
<keyword evidence="5" id="KW-0560">Oxidoreductase</keyword>
<dbReference type="InterPro" id="IPR016164">
    <property type="entry name" value="FAD-linked_Oxase-like_C"/>
</dbReference>
<organism evidence="7 8">
    <name type="scientific">Stylonychia lemnae</name>
    <name type="common">Ciliate</name>
    <dbReference type="NCBI Taxonomy" id="5949"/>
    <lineage>
        <taxon>Eukaryota</taxon>
        <taxon>Sar</taxon>
        <taxon>Alveolata</taxon>
        <taxon>Ciliophora</taxon>
        <taxon>Intramacronucleata</taxon>
        <taxon>Spirotrichea</taxon>
        <taxon>Stichotrichia</taxon>
        <taxon>Sporadotrichida</taxon>
        <taxon>Oxytrichidae</taxon>
        <taxon>Stylonychinae</taxon>
        <taxon>Stylonychia</taxon>
    </lineage>
</organism>
<dbReference type="AlphaFoldDB" id="A0A077ZRN5"/>
<dbReference type="GO" id="GO:0016491">
    <property type="term" value="F:oxidoreductase activity"/>
    <property type="evidence" value="ECO:0007669"/>
    <property type="project" value="UniProtKB-KW"/>
</dbReference>
<dbReference type="InterPro" id="IPR051264">
    <property type="entry name" value="FAD-oxidored/transferase_4"/>
</dbReference>
<dbReference type="InterPro" id="IPR004113">
    <property type="entry name" value="FAD-bd_oxidored_4_C"/>
</dbReference>
<evidence type="ECO:0000313" key="7">
    <source>
        <dbReference type="EMBL" id="CDW71995.1"/>
    </source>
</evidence>
<dbReference type="Gene3D" id="3.30.70.2740">
    <property type="match status" value="1"/>
</dbReference>
<comment type="similarity">
    <text evidence="2">Belongs to the FAD-binding oxidoreductase/transferase type 4 family.</text>
</comment>
<dbReference type="FunFam" id="1.10.45.10:FF:000001">
    <property type="entry name" value="D-lactate dehydrogenase mitochondrial"/>
    <property type="match status" value="1"/>
</dbReference>
<protein>
    <submittedName>
        <fullName evidence="7">Actin interacting protein</fullName>
    </submittedName>
</protein>
<dbReference type="InParanoid" id="A0A077ZRN5"/>
<evidence type="ECO:0000259" key="6">
    <source>
        <dbReference type="PROSITE" id="PS51387"/>
    </source>
</evidence>
<dbReference type="FunFam" id="3.30.43.10:FF:000002">
    <property type="entry name" value="D-2-hydroxyglutarate dehydrogenase, mitochondrial"/>
    <property type="match status" value="1"/>
</dbReference>
<dbReference type="Gene3D" id="3.30.70.2190">
    <property type="match status" value="1"/>
</dbReference>
<dbReference type="InterPro" id="IPR016166">
    <property type="entry name" value="FAD-bd_PCMH"/>
</dbReference>
<dbReference type="OMA" id="YNEDWMR"/>
<evidence type="ECO:0000313" key="8">
    <source>
        <dbReference type="Proteomes" id="UP000039865"/>
    </source>
</evidence>
<keyword evidence="4" id="KW-0274">FAD</keyword>
<dbReference type="InterPro" id="IPR016167">
    <property type="entry name" value="FAD-bd_PCMH_sub1"/>
</dbReference>
<comment type="cofactor">
    <cofactor evidence="1">
        <name>FAD</name>
        <dbReference type="ChEBI" id="CHEBI:57692"/>
    </cofactor>
</comment>
<dbReference type="Pfam" id="PF01565">
    <property type="entry name" value="FAD_binding_4"/>
    <property type="match status" value="1"/>
</dbReference>
<dbReference type="Gene3D" id="1.10.45.10">
    <property type="entry name" value="Vanillyl-alcohol Oxidase, Chain A, domain 4"/>
    <property type="match status" value="1"/>
</dbReference>
<accession>A0A077ZRN5</accession>
<dbReference type="Pfam" id="PF02913">
    <property type="entry name" value="FAD-oxidase_C"/>
    <property type="match status" value="2"/>
</dbReference>
<dbReference type="FunFam" id="3.30.465.10:FF:000001">
    <property type="entry name" value="D-2-hydroxyglutarate dehydrogenase, mitochondrial"/>
    <property type="match status" value="1"/>
</dbReference>
<evidence type="ECO:0000256" key="5">
    <source>
        <dbReference type="ARBA" id="ARBA00023002"/>
    </source>
</evidence>
<dbReference type="PANTHER" id="PTHR43716:SF1">
    <property type="entry name" value="D-2-HYDROXYGLUTARATE DEHYDROGENASE, MITOCHONDRIAL"/>
    <property type="match status" value="1"/>
</dbReference>
<proteinExistence type="inferred from homology"/>
<sequence length="482" mass="53834">MKNFIAKSIKHLQKNSRQILTINQRKIHLDITRNSQFADLAHFESILDKQGVVTNEQVLHNHNNDWTHKYQGHSKLLLKPKTPEEVSQVLSYCNERRLAVVPQGGNTGLVGGSQPVFDEIIVNLSRMNKILEFDESYGIVTAEAGCILQDLHSFLHDKGYLMPLDLGAKGSCQIGGNLATNAGGIHFIRYNSLHANCVGLQVVLANGTILDNITNLRKDNTGYDLKHLFIGAEGTLGVITKSAILCPTLPKYKHLALVSCRKFEDVLELLKKAKLQLSDILQAAEFMDQISMEAVNHMLGFKNPLNKEYPFYALIEVASNNEGKSDSERLFSLLGDTENIVATLKYDISLSTAHYYKIVEEVRLLILSSHEFTDTEKQLIKVTGYGHIGDGNLHLNVAIPGYDSSSLQDKLNAVVDPFVFDYVKNVRGSVSAEHGIGLQKAKYLSYSKTPEMIEYMQHIKDIFDPCGIMNPYKVIMDSKISQ</sequence>
<name>A0A077ZRN5_STYLE</name>
<dbReference type="GO" id="GO:0071949">
    <property type="term" value="F:FAD binding"/>
    <property type="evidence" value="ECO:0007669"/>
    <property type="project" value="InterPro"/>
</dbReference>
<feature type="domain" description="FAD-binding PCMH-type" evidence="6">
    <location>
        <begin position="70"/>
        <end position="249"/>
    </location>
</feature>
<dbReference type="InterPro" id="IPR016171">
    <property type="entry name" value="Vanillyl_alc_oxidase_C-sub2"/>
</dbReference>